<feature type="compositionally biased region" description="Basic and acidic residues" evidence="4">
    <location>
        <begin position="123"/>
        <end position="133"/>
    </location>
</feature>
<evidence type="ECO:0000313" key="6">
    <source>
        <dbReference type="Proteomes" id="UP000007484"/>
    </source>
</evidence>
<dbReference type="InterPro" id="IPR000424">
    <property type="entry name" value="Primosome_PriB/ssb"/>
</dbReference>
<dbReference type="HOGENOM" id="CLU_078758_1_5_14"/>
<dbReference type="EMBL" id="CP002525">
    <property type="protein sequence ID" value="ADX97569.1"/>
    <property type="molecule type" value="Genomic_DNA"/>
</dbReference>
<accession>F0QPZ9</accession>
<name>F0QPZ9_MYCSL</name>
<feature type="compositionally biased region" description="Polar residues" evidence="4">
    <location>
        <begin position="112"/>
        <end position="121"/>
    </location>
</feature>
<evidence type="ECO:0000256" key="4">
    <source>
        <dbReference type="SAM" id="MobiDB-lite"/>
    </source>
</evidence>
<dbReference type="STRING" id="768700.MSU_0020"/>
<dbReference type="KEGG" id="mss:MSU_0020"/>
<dbReference type="Proteomes" id="UP000007484">
    <property type="component" value="Chromosome"/>
</dbReference>
<dbReference type="NCBIfam" id="TIGR00621">
    <property type="entry name" value="ssb"/>
    <property type="match status" value="1"/>
</dbReference>
<dbReference type="PROSITE" id="PS50935">
    <property type="entry name" value="SSB"/>
    <property type="match status" value="1"/>
</dbReference>
<keyword evidence="1 2" id="KW-0238">DNA-binding</keyword>
<dbReference type="AlphaFoldDB" id="F0QPZ9"/>
<evidence type="ECO:0000256" key="1">
    <source>
        <dbReference type="ARBA" id="ARBA00023125"/>
    </source>
</evidence>
<keyword evidence="6" id="KW-1185">Reference proteome</keyword>
<dbReference type="Pfam" id="PF00436">
    <property type="entry name" value="SSB"/>
    <property type="match status" value="1"/>
</dbReference>
<feature type="compositionally biased region" description="Low complexity" evidence="4">
    <location>
        <begin position="134"/>
        <end position="145"/>
    </location>
</feature>
<organism evidence="5 6">
    <name type="scientific">Mycoplasma suis (strain Illinois)</name>
    <dbReference type="NCBI Taxonomy" id="768700"/>
    <lineage>
        <taxon>Bacteria</taxon>
        <taxon>Bacillati</taxon>
        <taxon>Mycoplasmatota</taxon>
        <taxon>Mollicutes</taxon>
        <taxon>Mycoplasmataceae</taxon>
        <taxon>Mycoplasma</taxon>
    </lineage>
</organism>
<dbReference type="Gene3D" id="2.40.50.140">
    <property type="entry name" value="Nucleic acid-binding proteins"/>
    <property type="match status" value="1"/>
</dbReference>
<protein>
    <recommendedName>
        <fullName evidence="3">Single-stranded DNA-binding protein</fullName>
    </recommendedName>
</protein>
<dbReference type="InterPro" id="IPR012340">
    <property type="entry name" value="NA-bd_OB-fold"/>
</dbReference>
<proteinExistence type="predicted"/>
<dbReference type="GO" id="GO:0003697">
    <property type="term" value="F:single-stranded DNA binding"/>
    <property type="evidence" value="ECO:0007669"/>
    <property type="project" value="InterPro"/>
</dbReference>
<sequence length="170" mass="19200">MLPRGYLIGNFTADPVPGMTNSSLDYSRFSIACSENYTRANQSAKTHYFHCIAWGKRAQYISTYLKKGDSVFIEFTLLTSSYTNMEGRIIRKIDLQVEKIEMLYQRLNRSLDSSGTISSESNPEDKDILKEQADSLSSSSLNNSSSEEDSSTGQLDLDLSEIYKDNEEEN</sequence>
<dbReference type="CDD" id="cd04496">
    <property type="entry name" value="SSB_OBF"/>
    <property type="match status" value="1"/>
</dbReference>
<dbReference type="SUPFAM" id="SSF50249">
    <property type="entry name" value="Nucleic acid-binding proteins"/>
    <property type="match status" value="1"/>
</dbReference>
<evidence type="ECO:0000256" key="2">
    <source>
        <dbReference type="PROSITE-ProRule" id="PRU00252"/>
    </source>
</evidence>
<evidence type="ECO:0000256" key="3">
    <source>
        <dbReference type="RuleBase" id="RU000524"/>
    </source>
</evidence>
<feature type="compositionally biased region" description="Basic and acidic residues" evidence="4">
    <location>
        <begin position="161"/>
        <end position="170"/>
    </location>
</feature>
<gene>
    <name evidence="5" type="ordered locus">MSU_0020</name>
</gene>
<dbReference type="GO" id="GO:0006260">
    <property type="term" value="P:DNA replication"/>
    <property type="evidence" value="ECO:0007669"/>
    <property type="project" value="InterPro"/>
</dbReference>
<reference evidence="5 6" key="1">
    <citation type="journal article" date="2011" name="J. Bacteriol.">
        <title>Complete genome sequences of two hemotropic Mycoplasmas, Mycoplasma haemofelis strain Ohio2 and Mycoplasma suis strain Illinois.</title>
        <authorList>
            <person name="Messick J.B."/>
            <person name="Santos A.P."/>
            <person name="Guimaraes A.M."/>
        </authorList>
    </citation>
    <scope>NUCLEOTIDE SEQUENCE [LARGE SCALE GENOMIC DNA]</scope>
    <source>
        <strain evidence="5 6">Illinois</strain>
    </source>
</reference>
<evidence type="ECO:0000313" key="5">
    <source>
        <dbReference type="EMBL" id="ADX97569.1"/>
    </source>
</evidence>
<feature type="region of interest" description="Disordered" evidence="4">
    <location>
        <begin position="112"/>
        <end position="170"/>
    </location>
</feature>
<dbReference type="InterPro" id="IPR011344">
    <property type="entry name" value="ssDNA-bd"/>
</dbReference>